<keyword evidence="5" id="KW-1185">Reference proteome</keyword>
<protein>
    <submittedName>
        <fullName evidence="4">DUF1983 domain-containing protein</fullName>
    </submittedName>
</protein>
<dbReference type="InterPro" id="IPR055385">
    <property type="entry name" value="GpJ_HDII-ins2"/>
</dbReference>
<sequence length="1321" mass="142926">MGAARKIDIHGAKGGEEKPKTPTEAPDSLRSVAIAKMLIAIGEGEFEGTPTAKDIYLDNTPLQDPQGNMNFPNVKWEWRTGAVDQTYIQGIPSIENETTIGTELRSGTPWVRAISNTQLSAVRVRFGWPALQSVDARNNINGYRIEYKVELATDGGAYQQVLSEAVDGKTTSLYECTRRIDLPKANTGWLMRITRLTANKNSPAKFSDTMQIAGFTEVIDAKIRYPNTALLYIEFSAEQFRSIPAVTVGCKARKWSVPSNYDPASRTYSGVWDGTFKEAYTNNPTWATHGITTIDRFGLGRRIKPWMVDKWELYRISQYCDQLVPDGKGGQEPRFICNLNLQSKADAWSLLRDISAIYRGMTYWAQGQVFTLSDMPRATDFDFAYTRANVIDGKFTYSSASERTRYTRALISYDNPLNNYDTDVTAVTDQKLQRRYGDNPLEISAIGCTRESEAQRRGKWALLTNSKDRAVTFKVGLDGRIPLPGYVIPIADELLAGRPVGGRISAVNGKVITLDRDTQAKPGDRLILNLPDGKCEGRTVQLVTGRKVTVTVAYSVTPEPELVWALDADDLAIPLYRVVSVARPEPGVFEISAVQYDPSKFAHIDTGARLEERPISVIPITVVPAPASVMLTSSYAVNQGIAISTMNISWPAVAGAVAYDVEWRKDSGNWIKVQRTGSTSVDVTGIYSGAYLARVRSVSAFEISSIWKSSNLTNLEGKVGLPPAVSFLTTTSLVYGIGIQWGFPLGAEDTQRTEIWYSQSADLTKAAKLSDFSYPQASHEMHGLLAGASLFFWARLVDRSGNVGPFYPVSEMVNGRASSEQTEYEKYFADKIGKGALYQSLREEIDLISGDGPGSVNERLEEAKQELEDLISKVNDALVYDSAKIYAKGEIVRKDQHLYQAIATVPLNVSPPNSAYWTDIGTFLETANALASQVRIIENTIQEINGKITASATSLEALRSAARGDDGTGELAGALKAWSSTASLAVERKSRASESEAFAQQITGLNAQVGDSKASLTTLEQVVATNREMTATQVTQLQSDLAKTNSNLDGNASLLNSLDTKVASLDGKVTAQATSTESLRASVRGDDGAGDLAGAIGAWKSLASYGSQVRVFANQALATAEKQASLQAGVDDAKGLIQAQEKVTASAIDVQAKRTDTVQASLGKTNSSVQTVSEALTTLDGKVSAQTTIKAQTISNGKRVMAGLALGSDGNTSEILAFAQRFAIVDEVSGNLILPFVVQDGQVFINQAVINTAFIQNIVLGMTLKSEALDSQGRPLLEINVKAGTFTLRSAGTGGSALLNNEGLAVFDAGGILRTMLGKTS</sequence>
<dbReference type="InterPro" id="IPR015406">
    <property type="entry name" value="GpJ_CSF"/>
</dbReference>
<evidence type="ECO:0000259" key="2">
    <source>
        <dbReference type="Pfam" id="PF09327"/>
    </source>
</evidence>
<proteinExistence type="predicted"/>
<reference evidence="4 5" key="1">
    <citation type="submission" date="2019-11" db="EMBL/GenBank/DDBJ databases">
        <title>Epiphytic Pseudomonas syringae from cherry orchards.</title>
        <authorList>
            <person name="Hulin M.T."/>
        </authorList>
    </citation>
    <scope>NUCLEOTIDE SEQUENCE [LARGE SCALE GENOMIC DNA]</scope>
    <source>
        <strain evidence="4 5">PA-3-2A</strain>
    </source>
</reference>
<dbReference type="InterPro" id="IPR036116">
    <property type="entry name" value="FN3_sf"/>
</dbReference>
<gene>
    <name evidence="4" type="ORF">GIV68_15645</name>
</gene>
<comment type="caution">
    <text evidence="4">The sequence shown here is derived from an EMBL/GenBank/DDBJ whole genome shotgun (WGS) entry which is preliminary data.</text>
</comment>
<dbReference type="InterPro" id="IPR053171">
    <property type="entry name" value="Viral_Tip_Attach_Protein"/>
</dbReference>
<feature type="domain" description="Tip attachment protein J HDII-ins2" evidence="3">
    <location>
        <begin position="95"/>
        <end position="221"/>
    </location>
</feature>
<dbReference type="Pfam" id="PF24801">
    <property type="entry name" value="FNIII-A_GpJ"/>
    <property type="match status" value="1"/>
</dbReference>
<name>A0ABS9GPR7_9PSED</name>
<dbReference type="InterPro" id="IPR013783">
    <property type="entry name" value="Ig-like_fold"/>
</dbReference>
<accession>A0ABS9GPR7</accession>
<dbReference type="PANTHER" id="PTHR36251">
    <property type="entry name" value="FELS-1 PROPHAGE HOST SPECIFICITY PROTEIN-RELATED"/>
    <property type="match status" value="1"/>
</dbReference>
<dbReference type="Proteomes" id="UP000814158">
    <property type="component" value="Unassembled WGS sequence"/>
</dbReference>
<evidence type="ECO:0000259" key="3">
    <source>
        <dbReference type="Pfam" id="PF24801"/>
    </source>
</evidence>
<organism evidence="4 5">
    <name type="scientific">Pseudomonas salomonii</name>
    <dbReference type="NCBI Taxonomy" id="191391"/>
    <lineage>
        <taxon>Bacteria</taxon>
        <taxon>Pseudomonadati</taxon>
        <taxon>Pseudomonadota</taxon>
        <taxon>Gammaproteobacteria</taxon>
        <taxon>Pseudomonadales</taxon>
        <taxon>Pseudomonadaceae</taxon>
        <taxon>Pseudomonas</taxon>
    </lineage>
</organism>
<feature type="region of interest" description="Disordered" evidence="1">
    <location>
        <begin position="1"/>
        <end position="27"/>
    </location>
</feature>
<dbReference type="SUPFAM" id="SSF49265">
    <property type="entry name" value="Fibronectin type III"/>
    <property type="match status" value="1"/>
</dbReference>
<evidence type="ECO:0000313" key="4">
    <source>
        <dbReference type="EMBL" id="MCF5546171.1"/>
    </source>
</evidence>
<dbReference type="Pfam" id="PF09327">
    <property type="entry name" value="Phage_Tail_Tip"/>
    <property type="match status" value="1"/>
</dbReference>
<feature type="compositionally biased region" description="Basic and acidic residues" evidence="1">
    <location>
        <begin position="1"/>
        <end position="21"/>
    </location>
</feature>
<evidence type="ECO:0000313" key="5">
    <source>
        <dbReference type="Proteomes" id="UP000814158"/>
    </source>
</evidence>
<feature type="domain" description="Tip attachment protein J central straight fiber" evidence="2">
    <location>
        <begin position="1169"/>
        <end position="1296"/>
    </location>
</feature>
<dbReference type="Gene3D" id="2.60.40.10">
    <property type="entry name" value="Immunoglobulins"/>
    <property type="match status" value="1"/>
</dbReference>
<evidence type="ECO:0000256" key="1">
    <source>
        <dbReference type="SAM" id="MobiDB-lite"/>
    </source>
</evidence>
<dbReference type="EMBL" id="WKAT01000030">
    <property type="protein sequence ID" value="MCF5546171.1"/>
    <property type="molecule type" value="Genomic_DNA"/>
</dbReference>
<dbReference type="RefSeq" id="WP_236371959.1">
    <property type="nucleotide sequence ID" value="NZ_WKAT01000030.1"/>
</dbReference>
<dbReference type="PANTHER" id="PTHR36251:SF2">
    <property type="entry name" value="GIFSY-2 PROPHAGE HOST SPECIFICITY PROTEIN J, PHAGE LAMBDA"/>
    <property type="match status" value="1"/>
</dbReference>